<reference evidence="1" key="1">
    <citation type="submission" date="2021-03" db="EMBL/GenBank/DDBJ databases">
        <title>Draft genome sequence of rust myrtle Austropuccinia psidii MF-1, a brazilian biotype.</title>
        <authorList>
            <person name="Quecine M.C."/>
            <person name="Pachon D.M.R."/>
            <person name="Bonatelli M.L."/>
            <person name="Correr F.H."/>
            <person name="Franceschini L.M."/>
            <person name="Leite T.F."/>
            <person name="Margarido G.R.A."/>
            <person name="Almeida C.A."/>
            <person name="Ferrarezi J.A."/>
            <person name="Labate C.A."/>
        </authorList>
    </citation>
    <scope>NUCLEOTIDE SEQUENCE</scope>
    <source>
        <strain evidence="1">MF-1</strain>
    </source>
</reference>
<dbReference type="AlphaFoldDB" id="A0A9Q3GU42"/>
<gene>
    <name evidence="1" type="ORF">O181_019696</name>
</gene>
<dbReference type="OrthoDB" id="3424805at2759"/>
<accession>A0A9Q3GU42</accession>
<name>A0A9Q3GU42_9BASI</name>
<sequence>MKAPECFDGTQPFKFRSFIQSFKLIFHNDPENLSQERKKVIYATSFHIGRAEKWIKPYLSNLTNQDPSYLLNSWTLFESQLFALFGDPNEVRKAEEELDSLRMKEVIDTPKGKDLILGFEFLNHFNPSIYWRKGLITFNADHKDYYDPSNYLSNDFFSAKSCAALVGDSRTSSFPSSINNPSPNSHQSLLSSRDEVFKEIKDVGEDNSVSSLHLFFGNMGLPLSSYHDYLEELWDEEEDPEEIEAVMKIFPSS</sequence>
<comment type="caution">
    <text evidence="1">The sequence shown here is derived from an EMBL/GenBank/DDBJ whole genome shotgun (WGS) entry which is preliminary data.</text>
</comment>
<organism evidence="1 2">
    <name type="scientific">Austropuccinia psidii MF-1</name>
    <dbReference type="NCBI Taxonomy" id="1389203"/>
    <lineage>
        <taxon>Eukaryota</taxon>
        <taxon>Fungi</taxon>
        <taxon>Dikarya</taxon>
        <taxon>Basidiomycota</taxon>
        <taxon>Pucciniomycotina</taxon>
        <taxon>Pucciniomycetes</taxon>
        <taxon>Pucciniales</taxon>
        <taxon>Sphaerophragmiaceae</taxon>
        <taxon>Austropuccinia</taxon>
    </lineage>
</organism>
<proteinExistence type="predicted"/>
<dbReference type="Proteomes" id="UP000765509">
    <property type="component" value="Unassembled WGS sequence"/>
</dbReference>
<evidence type="ECO:0000313" key="1">
    <source>
        <dbReference type="EMBL" id="MBW0479981.1"/>
    </source>
</evidence>
<dbReference type="EMBL" id="AVOT02005786">
    <property type="protein sequence ID" value="MBW0479981.1"/>
    <property type="molecule type" value="Genomic_DNA"/>
</dbReference>
<evidence type="ECO:0000313" key="2">
    <source>
        <dbReference type="Proteomes" id="UP000765509"/>
    </source>
</evidence>
<protein>
    <recommendedName>
        <fullName evidence="3">DUF4939 domain-containing protein</fullName>
    </recommendedName>
</protein>
<keyword evidence="2" id="KW-1185">Reference proteome</keyword>
<evidence type="ECO:0008006" key="3">
    <source>
        <dbReference type="Google" id="ProtNLM"/>
    </source>
</evidence>